<dbReference type="GO" id="GO:0005829">
    <property type="term" value="C:cytosol"/>
    <property type="evidence" value="ECO:0007669"/>
    <property type="project" value="TreeGrafter"/>
</dbReference>
<evidence type="ECO:0000313" key="5">
    <source>
        <dbReference type="Proteomes" id="UP000249005"/>
    </source>
</evidence>
<dbReference type="InterPro" id="IPR029039">
    <property type="entry name" value="Flavoprotein-like_sf"/>
</dbReference>
<evidence type="ECO:0000256" key="1">
    <source>
        <dbReference type="ARBA" id="ARBA00006252"/>
    </source>
</evidence>
<sequence length="203" mass="23441">MENSAKGHMYIIWAHPRHDSLTAKIVSEIRDEAEKRGQSVSELDLHRSGFNPVLEQDDEPDWNDPKKAYTDEVHRLFNDVQQADSIVVVFPVWWYSFPAILKGYFDRVWNYGLAYGTGHRVNAKNIRWVPLVGGSEEKFVVQGREKNLSDFVNGMAFYAHIDHSDVEYIYNTIGVEEDIMETAEHYQNMFNAARRMVGELVSA</sequence>
<dbReference type="InterPro" id="IPR051545">
    <property type="entry name" value="NAD(P)H_dehydrogenase_qn"/>
</dbReference>
<reference evidence="4 5" key="1">
    <citation type="submission" date="2018-06" db="EMBL/GenBank/DDBJ databases">
        <authorList>
            <consortium name="Pathogen Informatics"/>
            <person name="Doyle S."/>
        </authorList>
    </citation>
    <scope>NUCLEOTIDE SEQUENCE [LARGE SCALE GENOMIC DNA]</scope>
    <source>
        <strain evidence="4 5">NCTC12151</strain>
    </source>
</reference>
<feature type="domain" description="Flavodoxin-like fold" evidence="3">
    <location>
        <begin position="10"/>
        <end position="188"/>
    </location>
</feature>
<comment type="similarity">
    <text evidence="1">Belongs to the NAD(P)H dehydrogenase (quinone) family.</text>
</comment>
<dbReference type="Gene3D" id="3.40.50.360">
    <property type="match status" value="1"/>
</dbReference>
<dbReference type="PANTHER" id="PTHR10204:SF34">
    <property type="entry name" value="NAD(P)H DEHYDROGENASE [QUINONE] 1 ISOFORM 1"/>
    <property type="match status" value="1"/>
</dbReference>
<dbReference type="InterPro" id="IPR003680">
    <property type="entry name" value="Flavodoxin_fold"/>
</dbReference>
<dbReference type="EMBL" id="LS483470">
    <property type="protein sequence ID" value="SQI36075.1"/>
    <property type="molecule type" value="Genomic_DNA"/>
</dbReference>
<keyword evidence="5" id="KW-1185">Reference proteome</keyword>
<accession>A0A2X4X8R6</accession>
<dbReference type="Proteomes" id="UP000249005">
    <property type="component" value="Chromosome 1"/>
</dbReference>
<gene>
    <name evidence="4" type="primary">kefF</name>
    <name evidence="4" type="ORF">NCTC12151_00606</name>
</gene>
<dbReference type="Pfam" id="PF02525">
    <property type="entry name" value="Flavodoxin_2"/>
    <property type="match status" value="1"/>
</dbReference>
<protein>
    <submittedName>
        <fullName evidence="4">Glutathione-regulated potassium-efflux system ancillary protein kefF</fullName>
    </submittedName>
</protein>
<dbReference type="AlphaFoldDB" id="A0A2X4X8R6"/>
<organism evidence="4 5">
    <name type="scientific">Leminorella richardii</name>
    <dbReference type="NCBI Taxonomy" id="158841"/>
    <lineage>
        <taxon>Bacteria</taxon>
        <taxon>Pseudomonadati</taxon>
        <taxon>Pseudomonadota</taxon>
        <taxon>Gammaproteobacteria</taxon>
        <taxon>Enterobacterales</taxon>
        <taxon>Budviciaceae</taxon>
        <taxon>Leminorella</taxon>
    </lineage>
</organism>
<keyword evidence="2" id="KW-0560">Oxidoreductase</keyword>
<dbReference type="GO" id="GO:0003955">
    <property type="term" value="F:NAD(P)H dehydrogenase (quinone) activity"/>
    <property type="evidence" value="ECO:0007669"/>
    <property type="project" value="TreeGrafter"/>
</dbReference>
<evidence type="ECO:0000259" key="3">
    <source>
        <dbReference type="Pfam" id="PF02525"/>
    </source>
</evidence>
<dbReference type="SUPFAM" id="SSF52218">
    <property type="entry name" value="Flavoproteins"/>
    <property type="match status" value="1"/>
</dbReference>
<proteinExistence type="inferred from homology"/>
<dbReference type="KEGG" id="lri:NCTC12151_00606"/>
<dbReference type="NCBIfam" id="NF007280">
    <property type="entry name" value="PRK09739.1"/>
    <property type="match status" value="1"/>
</dbReference>
<evidence type="ECO:0000256" key="2">
    <source>
        <dbReference type="ARBA" id="ARBA00023002"/>
    </source>
</evidence>
<evidence type="ECO:0000313" key="4">
    <source>
        <dbReference type="EMBL" id="SQI36075.1"/>
    </source>
</evidence>
<dbReference type="PANTHER" id="PTHR10204">
    <property type="entry name" value="NAD P H OXIDOREDUCTASE-RELATED"/>
    <property type="match status" value="1"/>
</dbReference>
<dbReference type="RefSeq" id="WP_232054847.1">
    <property type="nucleotide sequence ID" value="NZ_LR698987.1"/>
</dbReference>
<name>A0A2X4X8R6_9GAMM</name>